<feature type="region of interest" description="Disordered" evidence="1">
    <location>
        <begin position="59"/>
        <end position="98"/>
    </location>
</feature>
<organism evidence="4 5">
    <name type="scientific">Venustampulla echinocandica</name>
    <dbReference type="NCBI Taxonomy" id="2656787"/>
    <lineage>
        <taxon>Eukaryota</taxon>
        <taxon>Fungi</taxon>
        <taxon>Dikarya</taxon>
        <taxon>Ascomycota</taxon>
        <taxon>Pezizomycotina</taxon>
        <taxon>Leotiomycetes</taxon>
        <taxon>Helotiales</taxon>
        <taxon>Pleuroascaceae</taxon>
        <taxon>Venustampulla</taxon>
    </lineage>
</organism>
<evidence type="ECO:0000313" key="5">
    <source>
        <dbReference type="Proteomes" id="UP000254866"/>
    </source>
</evidence>
<evidence type="ECO:0000256" key="3">
    <source>
        <dbReference type="SAM" id="SignalP"/>
    </source>
</evidence>
<feature type="compositionally biased region" description="Gly residues" evidence="1">
    <location>
        <begin position="208"/>
        <end position="218"/>
    </location>
</feature>
<keyword evidence="3" id="KW-0732">Signal</keyword>
<feature type="transmembrane region" description="Helical" evidence="2">
    <location>
        <begin position="108"/>
        <end position="129"/>
    </location>
</feature>
<evidence type="ECO:0000313" key="4">
    <source>
        <dbReference type="EMBL" id="RDL39078.1"/>
    </source>
</evidence>
<feature type="region of interest" description="Disordered" evidence="1">
    <location>
        <begin position="159"/>
        <end position="293"/>
    </location>
</feature>
<evidence type="ECO:0008006" key="6">
    <source>
        <dbReference type="Google" id="ProtNLM"/>
    </source>
</evidence>
<keyword evidence="2" id="KW-0812">Transmembrane</keyword>
<feature type="compositionally biased region" description="Low complexity" evidence="1">
    <location>
        <begin position="59"/>
        <end position="90"/>
    </location>
</feature>
<sequence length="293" mass="31400">MAFRRWRSRHACQCTKSRLRFSSTLLFLSMVLPESSLAQLTDQPSPSGSVPITLTISPSASSTSLTRSSNNTSTGAIPTTPITPDDSGIPPSIPPGDPSITDEGAHVFNYYFLIALVAAVFFGVFLLYAGRRKKRKAALLQSHSRQALAQDVAGFRTRLGRARNHNGSGFRLRGGGNGHMEEGSLEGLDERGMAPPPYVPTSKRSSLRGGGDTGGEGSGASREIREGEGVELRTLSPERDQNRMSDPPGYDEHAGSRVENSAHIPRPSTAVLASDRYGSTGRLLNSDGRSFDV</sequence>
<evidence type="ECO:0000256" key="1">
    <source>
        <dbReference type="SAM" id="MobiDB-lite"/>
    </source>
</evidence>
<evidence type="ECO:0000256" key="2">
    <source>
        <dbReference type="SAM" id="Phobius"/>
    </source>
</evidence>
<proteinExistence type="predicted"/>
<dbReference type="EMBL" id="NPIC01000002">
    <property type="protein sequence ID" value="RDL39078.1"/>
    <property type="molecule type" value="Genomic_DNA"/>
</dbReference>
<feature type="compositionally biased region" description="Basic and acidic residues" evidence="1">
    <location>
        <begin position="222"/>
        <end position="243"/>
    </location>
</feature>
<gene>
    <name evidence="4" type="ORF">BP5553_03418</name>
</gene>
<reference evidence="4 5" key="1">
    <citation type="journal article" date="2018" name="IMA Fungus">
        <title>IMA Genome-F 9: Draft genome sequence of Annulohypoxylon stygium, Aspergillus mulundensis, Berkeleyomyces basicola (syn. Thielaviopsis basicola), Ceratocystis smalleyi, two Cercospora beticola strains, Coleophoma cylindrospora, Fusarium fracticaudum, Phialophora cf. hyalina, and Morchella septimelata.</title>
        <authorList>
            <person name="Wingfield B.D."/>
            <person name="Bills G.F."/>
            <person name="Dong Y."/>
            <person name="Huang W."/>
            <person name="Nel W.J."/>
            <person name="Swalarsk-Parry B.S."/>
            <person name="Vaghefi N."/>
            <person name="Wilken P.M."/>
            <person name="An Z."/>
            <person name="de Beer Z.W."/>
            <person name="De Vos L."/>
            <person name="Chen L."/>
            <person name="Duong T.A."/>
            <person name="Gao Y."/>
            <person name="Hammerbacher A."/>
            <person name="Kikkert J.R."/>
            <person name="Li Y."/>
            <person name="Li H."/>
            <person name="Li K."/>
            <person name="Li Q."/>
            <person name="Liu X."/>
            <person name="Ma X."/>
            <person name="Naidoo K."/>
            <person name="Pethybridge S.J."/>
            <person name="Sun J."/>
            <person name="Steenkamp E.T."/>
            <person name="van der Nest M.A."/>
            <person name="van Wyk S."/>
            <person name="Wingfield M.J."/>
            <person name="Xiong C."/>
            <person name="Yue Q."/>
            <person name="Zhang X."/>
        </authorList>
    </citation>
    <scope>NUCLEOTIDE SEQUENCE [LARGE SCALE GENOMIC DNA]</scope>
    <source>
        <strain evidence="4 5">BP 5553</strain>
    </source>
</reference>
<keyword evidence="5" id="KW-1185">Reference proteome</keyword>
<name>A0A370TUB5_9HELO</name>
<comment type="caution">
    <text evidence="4">The sequence shown here is derived from an EMBL/GenBank/DDBJ whole genome shotgun (WGS) entry which is preliminary data.</text>
</comment>
<dbReference type="GeneID" id="43596267"/>
<keyword evidence="2" id="KW-1133">Transmembrane helix</keyword>
<feature type="chain" id="PRO_5016860028" description="Transmembrane protein" evidence="3">
    <location>
        <begin position="39"/>
        <end position="293"/>
    </location>
</feature>
<dbReference type="OrthoDB" id="4775599at2759"/>
<dbReference type="RefSeq" id="XP_031871734.1">
    <property type="nucleotide sequence ID" value="XM_032012041.1"/>
</dbReference>
<keyword evidence="2" id="KW-0472">Membrane</keyword>
<protein>
    <recommendedName>
        <fullName evidence="6">Transmembrane protein</fullName>
    </recommendedName>
</protein>
<dbReference type="Proteomes" id="UP000254866">
    <property type="component" value="Unassembled WGS sequence"/>
</dbReference>
<feature type="signal peptide" evidence="3">
    <location>
        <begin position="1"/>
        <end position="38"/>
    </location>
</feature>
<accession>A0A370TUB5</accession>
<dbReference type="AlphaFoldDB" id="A0A370TUB5"/>